<name>A0A1V6QJ88_9EURO</name>
<dbReference type="EMBL" id="MDYO01000065">
    <property type="protein sequence ID" value="OQD89265.1"/>
    <property type="molecule type" value="Genomic_DNA"/>
</dbReference>
<keyword evidence="3" id="KW-1185">Reference proteome</keyword>
<dbReference type="AlphaFoldDB" id="A0A1V6QJ88"/>
<feature type="compositionally biased region" description="Polar residues" evidence="1">
    <location>
        <begin position="36"/>
        <end position="52"/>
    </location>
</feature>
<dbReference type="Proteomes" id="UP000191612">
    <property type="component" value="Unassembled WGS sequence"/>
</dbReference>
<accession>A0A1V6QJ88</accession>
<sequence length="183" mass="20429">MDDVRRDADNIERAVTEESEDMTPSLERQRTDYQYPFSSPTQQASPVQQASISLSRKITQAPPVPQASVSPSREITQAIEITETTTNTENIPVTARSEMSPSRKIISIKSSPDPISQDLAIPAPTLPRRSRRANIGIAPNRYYDPKQKHLAVEYKKRDRDIQRAAIRAKAKDSGGNNVTEGDR</sequence>
<reference evidence="3" key="1">
    <citation type="journal article" date="2017" name="Nat. Microbiol.">
        <title>Global analysis of biosynthetic gene clusters reveals vast potential of secondary metabolite production in Penicillium species.</title>
        <authorList>
            <person name="Nielsen J.C."/>
            <person name="Grijseels S."/>
            <person name="Prigent S."/>
            <person name="Ji B."/>
            <person name="Dainat J."/>
            <person name="Nielsen K.F."/>
            <person name="Frisvad J.C."/>
            <person name="Workman M."/>
            <person name="Nielsen J."/>
        </authorList>
    </citation>
    <scope>NUCLEOTIDE SEQUENCE [LARGE SCALE GENOMIC DNA]</scope>
    <source>
        <strain evidence="3">IBT 29525</strain>
    </source>
</reference>
<evidence type="ECO:0000313" key="3">
    <source>
        <dbReference type="Proteomes" id="UP000191612"/>
    </source>
</evidence>
<evidence type="ECO:0000256" key="1">
    <source>
        <dbReference type="SAM" id="MobiDB-lite"/>
    </source>
</evidence>
<feature type="region of interest" description="Disordered" evidence="1">
    <location>
        <begin position="1"/>
        <end position="52"/>
    </location>
</feature>
<evidence type="ECO:0000313" key="2">
    <source>
        <dbReference type="EMBL" id="OQD89265.1"/>
    </source>
</evidence>
<proteinExistence type="predicted"/>
<protein>
    <submittedName>
        <fullName evidence="2">Uncharacterized protein</fullName>
    </submittedName>
</protein>
<feature type="compositionally biased region" description="Basic and acidic residues" evidence="1">
    <location>
        <begin position="1"/>
        <end position="16"/>
    </location>
</feature>
<comment type="caution">
    <text evidence="2">The sequence shown here is derived from an EMBL/GenBank/DDBJ whole genome shotgun (WGS) entry which is preliminary data.</text>
</comment>
<gene>
    <name evidence="2" type="ORF">PENSOL_c065G05435</name>
</gene>
<organism evidence="2 3">
    <name type="scientific">Penicillium solitum</name>
    <dbReference type="NCBI Taxonomy" id="60172"/>
    <lineage>
        <taxon>Eukaryota</taxon>
        <taxon>Fungi</taxon>
        <taxon>Dikarya</taxon>
        <taxon>Ascomycota</taxon>
        <taxon>Pezizomycotina</taxon>
        <taxon>Eurotiomycetes</taxon>
        <taxon>Eurotiomycetidae</taxon>
        <taxon>Eurotiales</taxon>
        <taxon>Aspergillaceae</taxon>
        <taxon>Penicillium</taxon>
    </lineage>
</organism>